<proteinExistence type="predicted"/>
<dbReference type="EMBL" id="JAHIBW010000025">
    <property type="protein sequence ID" value="KAG7298085.1"/>
    <property type="molecule type" value="Genomic_DNA"/>
</dbReference>
<keyword evidence="1" id="KW-0472">Membrane</keyword>
<comment type="caution">
    <text evidence="2">The sequence shown here is derived from an EMBL/GenBank/DDBJ whole genome shotgun (WGS) entry which is preliminary data.</text>
</comment>
<evidence type="ECO:0000313" key="2">
    <source>
        <dbReference type="EMBL" id="KAG7298085.1"/>
    </source>
</evidence>
<feature type="transmembrane region" description="Helical" evidence="1">
    <location>
        <begin position="88"/>
        <end position="108"/>
    </location>
</feature>
<evidence type="ECO:0000313" key="3">
    <source>
        <dbReference type="Proteomes" id="UP000823941"/>
    </source>
</evidence>
<reference evidence="2 3" key="1">
    <citation type="submission" date="2021-06" db="EMBL/GenBank/DDBJ databases">
        <title>A haploid diamondback moth (Plutella xylostella L.) genome assembly resolves 31 chromosomes and identifies a diamide resistance mutation.</title>
        <authorList>
            <person name="Ward C.M."/>
            <person name="Perry K.D."/>
            <person name="Baker G."/>
            <person name="Powis K."/>
            <person name="Heckel D.G."/>
            <person name="Baxter S.W."/>
        </authorList>
    </citation>
    <scope>NUCLEOTIDE SEQUENCE [LARGE SCALE GENOMIC DNA]</scope>
    <source>
        <strain evidence="2 3">LV</strain>
        <tissue evidence="2">Single pupa</tissue>
    </source>
</reference>
<protein>
    <submittedName>
        <fullName evidence="2">Uncharacterized protein</fullName>
    </submittedName>
</protein>
<name>A0ABQ7PYW0_PLUXY</name>
<gene>
    <name evidence="2" type="ORF">JYU34_018855</name>
</gene>
<keyword evidence="1" id="KW-0812">Transmembrane</keyword>
<organism evidence="2 3">
    <name type="scientific">Plutella xylostella</name>
    <name type="common">Diamondback moth</name>
    <name type="synonym">Plutella maculipennis</name>
    <dbReference type="NCBI Taxonomy" id="51655"/>
    <lineage>
        <taxon>Eukaryota</taxon>
        <taxon>Metazoa</taxon>
        <taxon>Ecdysozoa</taxon>
        <taxon>Arthropoda</taxon>
        <taxon>Hexapoda</taxon>
        <taxon>Insecta</taxon>
        <taxon>Pterygota</taxon>
        <taxon>Neoptera</taxon>
        <taxon>Endopterygota</taxon>
        <taxon>Lepidoptera</taxon>
        <taxon>Glossata</taxon>
        <taxon>Ditrysia</taxon>
        <taxon>Yponomeutoidea</taxon>
        <taxon>Plutellidae</taxon>
        <taxon>Plutella</taxon>
    </lineage>
</organism>
<dbReference type="Proteomes" id="UP000823941">
    <property type="component" value="Chromosome 25"/>
</dbReference>
<keyword evidence="3" id="KW-1185">Reference proteome</keyword>
<accession>A0ABQ7PYW0</accession>
<sequence length="149" mass="16942">MSRTPRLPRTYSLRILSSLVTPHIHLNIFISAAWTALTCVCVAAQVSLPYIRTGRMMVLYTRPFNLTGILLSQVTPVTSRHFSQAAAILCWMLYSTLPELCIMFPKYLYWSHLMTCWPSMMMGLSSGSGSLHAMYWVLVTLSFRPPFCN</sequence>
<evidence type="ECO:0000256" key="1">
    <source>
        <dbReference type="SAM" id="Phobius"/>
    </source>
</evidence>
<feature type="transmembrane region" description="Helical" evidence="1">
    <location>
        <begin position="120"/>
        <end position="143"/>
    </location>
</feature>
<keyword evidence="1" id="KW-1133">Transmembrane helix</keyword>
<feature type="transmembrane region" description="Helical" evidence="1">
    <location>
        <begin position="28"/>
        <end position="51"/>
    </location>
</feature>